<dbReference type="Proteomes" id="UP000092871">
    <property type="component" value="Unassembled WGS sequence"/>
</dbReference>
<protein>
    <submittedName>
        <fullName evidence="1">Uncharacterized protein</fullName>
    </submittedName>
</protein>
<evidence type="ECO:0000313" key="2">
    <source>
        <dbReference type="EMBL" id="SBT22865.1"/>
    </source>
</evidence>
<dbReference type="AlphaFoldDB" id="A0A1C3JVP4"/>
<accession>A0A1C3JVP4</accession>
<evidence type="ECO:0000313" key="3">
    <source>
        <dbReference type="Proteomes" id="UP000092840"/>
    </source>
</evidence>
<dbReference type="EMBL" id="FLRA01000035">
    <property type="protein sequence ID" value="SBT19311.1"/>
    <property type="molecule type" value="Genomic_DNA"/>
</dbReference>
<name>A0A1C3JVP4_9GAMM</name>
<keyword evidence="3" id="KW-1185">Reference proteome</keyword>
<evidence type="ECO:0000313" key="1">
    <source>
        <dbReference type="EMBL" id="SBT19311.1"/>
    </source>
</evidence>
<dbReference type="EMBL" id="FLRB01000035">
    <property type="protein sequence ID" value="SBT22865.1"/>
    <property type="molecule type" value="Genomic_DNA"/>
</dbReference>
<reference evidence="1 4" key="2">
    <citation type="submission" date="2016-06" db="EMBL/GenBank/DDBJ databases">
        <authorList>
            <person name="Kjaerup R.B."/>
            <person name="Dalgaard T.S."/>
            <person name="Juul-Madsen H.R."/>
        </authorList>
    </citation>
    <scope>NUCLEOTIDE SEQUENCE [LARGE SCALE GENOMIC DNA]</scope>
    <source>
        <strain evidence="1 4">CECT 5115</strain>
    </source>
</reference>
<gene>
    <name evidence="1" type="ORF">MGA5115_03473</name>
    <name evidence="2" type="ORF">MGA5116_03495</name>
</gene>
<sequence>MGLAQSLLMFVRHQKPFLPQYIDCLLHSYFFWELFLSQTHVILVYKVNY</sequence>
<organism evidence="1 4">
    <name type="scientific">Marinomonas gallaica</name>
    <dbReference type="NCBI Taxonomy" id="1806667"/>
    <lineage>
        <taxon>Bacteria</taxon>
        <taxon>Pseudomonadati</taxon>
        <taxon>Pseudomonadota</taxon>
        <taxon>Gammaproteobacteria</taxon>
        <taxon>Oceanospirillales</taxon>
        <taxon>Oceanospirillaceae</taxon>
        <taxon>Marinomonas</taxon>
    </lineage>
</organism>
<evidence type="ECO:0000313" key="4">
    <source>
        <dbReference type="Proteomes" id="UP000092871"/>
    </source>
</evidence>
<proteinExistence type="predicted"/>
<dbReference type="Proteomes" id="UP000092840">
    <property type="component" value="Unassembled WGS sequence"/>
</dbReference>
<reference evidence="2 3" key="1">
    <citation type="submission" date="2016-06" db="EMBL/GenBank/DDBJ databases">
        <authorList>
            <person name="Rodrigo-Torres L."/>
            <person name="Arahal D.R."/>
        </authorList>
    </citation>
    <scope>NUCLEOTIDE SEQUENCE [LARGE SCALE GENOMIC DNA]</scope>
    <source>
        <strain evidence="2 3">CECT 5116</strain>
    </source>
</reference>